<dbReference type="SUPFAM" id="SSF51445">
    <property type="entry name" value="(Trans)glycosidases"/>
    <property type="match status" value="1"/>
</dbReference>
<dbReference type="CDD" id="cd14256">
    <property type="entry name" value="Dockerin_I"/>
    <property type="match status" value="1"/>
</dbReference>
<dbReference type="GO" id="GO:0000272">
    <property type="term" value="P:polysaccharide catabolic process"/>
    <property type="evidence" value="ECO:0007669"/>
    <property type="project" value="InterPro"/>
</dbReference>
<dbReference type="SMART" id="SM00642">
    <property type="entry name" value="Aamy"/>
    <property type="match status" value="1"/>
</dbReference>
<dbReference type="InterPro" id="IPR014756">
    <property type="entry name" value="Ig_E-set"/>
</dbReference>
<dbReference type="InterPro" id="IPR002105">
    <property type="entry name" value="Dockerin_1_rpt"/>
</dbReference>
<name>A0A381YBP8_9ZZZZ</name>
<dbReference type="InterPro" id="IPR036439">
    <property type="entry name" value="Dockerin_dom_sf"/>
</dbReference>
<dbReference type="Pfam" id="PF16760">
    <property type="entry name" value="CBM53"/>
    <property type="match status" value="1"/>
</dbReference>
<dbReference type="Gene3D" id="1.10.1330.10">
    <property type="entry name" value="Dockerin domain"/>
    <property type="match status" value="1"/>
</dbReference>
<dbReference type="SUPFAM" id="SSF51011">
    <property type="entry name" value="Glycosyl hydrolase domain"/>
    <property type="match status" value="1"/>
</dbReference>
<dbReference type="InterPro" id="IPR006047">
    <property type="entry name" value="GH13_cat_dom"/>
</dbReference>
<comment type="similarity">
    <text evidence="1">Belongs to the glycosyl hydrolase 13 family.</text>
</comment>
<dbReference type="AlphaFoldDB" id="A0A381YBP8"/>
<reference evidence="3" key="1">
    <citation type="submission" date="2018-05" db="EMBL/GenBank/DDBJ databases">
        <authorList>
            <person name="Lanie J.A."/>
            <person name="Ng W.-L."/>
            <person name="Kazmierczak K.M."/>
            <person name="Andrzejewski T.M."/>
            <person name="Davidsen T.M."/>
            <person name="Wayne K.J."/>
            <person name="Tettelin H."/>
            <person name="Glass J.I."/>
            <person name="Rusch D."/>
            <person name="Podicherti R."/>
            <person name="Tsui H.-C.T."/>
            <person name="Winkler M.E."/>
        </authorList>
    </citation>
    <scope>NUCLEOTIDE SEQUENCE</scope>
</reference>
<dbReference type="Gene3D" id="2.60.40.10">
    <property type="entry name" value="Immunoglobulins"/>
    <property type="match status" value="3"/>
</dbReference>
<dbReference type="InterPro" id="IPR013783">
    <property type="entry name" value="Ig-like_fold"/>
</dbReference>
<dbReference type="Pfam" id="PF00128">
    <property type="entry name" value="Alpha-amylase"/>
    <property type="match status" value="1"/>
</dbReference>
<dbReference type="InterPro" id="IPR017853">
    <property type="entry name" value="GH"/>
</dbReference>
<accession>A0A381YBP8</accession>
<dbReference type="SMART" id="SM01066">
    <property type="entry name" value="CBM_25"/>
    <property type="match status" value="1"/>
</dbReference>
<dbReference type="Pfam" id="PF00404">
    <property type="entry name" value="Dockerin_1"/>
    <property type="match status" value="1"/>
</dbReference>
<evidence type="ECO:0000259" key="2">
    <source>
        <dbReference type="PROSITE" id="PS51766"/>
    </source>
</evidence>
<dbReference type="PROSITE" id="PS51766">
    <property type="entry name" value="DOCKERIN"/>
    <property type="match status" value="1"/>
</dbReference>
<evidence type="ECO:0000256" key="1">
    <source>
        <dbReference type="ARBA" id="ARBA00008061"/>
    </source>
</evidence>
<feature type="domain" description="Dockerin" evidence="2">
    <location>
        <begin position="890"/>
        <end position="951"/>
    </location>
</feature>
<dbReference type="InterPro" id="IPR016134">
    <property type="entry name" value="Dockerin_dom"/>
</dbReference>
<sequence length="951" mass="107346">YWEPEIPVPGGDITIYYNVIEGTLDDNTNPVFIHLGYNGWQDVDDYAMTLEPGLGAGWFSYIYNIPEDAETVDFVFTDLLDNWDNNGGIGIDWHISLNYYWTPFNPGPNNEIDIVLNNVTSGGSIVWIVNDGNGFDMPISSYWSEGTTEVSNLPWQLNYVGSWVSSPLSENGTDSYHALLGPFNAGEQIIQSIKYVILWEDGSWDVGSNDQIIFYDIYFDYTAGDDDPYIFFQSPAEGAVIDPPVTFTTLGDAQIVEYWIDGEMIGSDNSIPFQVIWDPMEGLFGDYQVAARAEGSNGNISFTFLNISLDYEINHATVPAGSDDGLNLSGSDVVITLYAPDKEYVALKGNWNSEYPHGELMNYDNGIWWYETSLSSGEYSYQFNVEGVKDIADPWSKDVIWVDPNGGWETGYYEHALSVFDVGSDLYEWEDETFVRPEQNEVVIYELHIGDFMSDGENHGTFNDVTAKIESGYFNDLGINAIELMPVNEFEGAYSWGYNPSFYMAPETSYGTPDELKALIDAAHQNGIAVLMDVVFDHLWGSSPLFQLYQPPNNYEWDAHDYDNCPYFQDNGFEWEWGYKLDHWKERTRKHIDDVLYHWINEYHMDGFRFDYTQGIGWDNESQFGSNHYANMLSSDDPTLILVAEEDNAYQISNSGFDAGWDYSFHHMMFANLTSINYEGHIFGDIADLAGHIDAYSQGYSDHTGALNYIESHDETRIVTECVEYQGYEDEEAYGISTLGMVVLMTAEGTPMIYQGQEFGQNSNDSHLDPAPVQWENLDSGIGQNLFENYAALIDLRVNRNALKDNNLVVKSQLPSQKSIIYWRVSGEDEFVIVANFDDNDQYFNIEFPHSGEWYNVLEGGSINIESNWCGNCMVPAKTAYLYTSYLGEEECLGGDITEDGFVNVLDVVTLVNHILHGTELTGCGLIAADLNQDGVINILDVVTLVNMILN</sequence>
<gene>
    <name evidence="3" type="ORF">METZ01_LOCUS126731</name>
</gene>
<dbReference type="InterPro" id="IPR005085">
    <property type="entry name" value="CBM25"/>
</dbReference>
<dbReference type="Gene3D" id="3.20.20.80">
    <property type="entry name" value="Glycosidases"/>
    <property type="match status" value="1"/>
</dbReference>
<dbReference type="GO" id="GO:2001070">
    <property type="term" value="F:starch binding"/>
    <property type="evidence" value="ECO:0007669"/>
    <property type="project" value="InterPro"/>
</dbReference>
<feature type="non-terminal residue" evidence="3">
    <location>
        <position position="1"/>
    </location>
</feature>
<protein>
    <recommendedName>
        <fullName evidence="2">Dockerin domain-containing protein</fullName>
    </recommendedName>
</protein>
<dbReference type="SUPFAM" id="SSF81296">
    <property type="entry name" value="E set domains"/>
    <property type="match status" value="1"/>
</dbReference>
<dbReference type="EMBL" id="UINC01017736">
    <property type="protein sequence ID" value="SVA73877.1"/>
    <property type="molecule type" value="Genomic_DNA"/>
</dbReference>
<dbReference type="GO" id="GO:0004553">
    <property type="term" value="F:hydrolase activity, hydrolyzing O-glycosyl compounds"/>
    <property type="evidence" value="ECO:0007669"/>
    <property type="project" value="InterPro"/>
</dbReference>
<proteinExistence type="inferred from homology"/>
<organism evidence="3">
    <name type="scientific">marine metagenome</name>
    <dbReference type="NCBI Taxonomy" id="408172"/>
    <lineage>
        <taxon>unclassified sequences</taxon>
        <taxon>metagenomes</taxon>
        <taxon>ecological metagenomes</taxon>
    </lineage>
</organism>
<dbReference type="PANTHER" id="PTHR43002">
    <property type="entry name" value="GLYCOGEN DEBRANCHING ENZYME"/>
    <property type="match status" value="1"/>
</dbReference>
<evidence type="ECO:0000313" key="3">
    <source>
        <dbReference type="EMBL" id="SVA73877.1"/>
    </source>
</evidence>
<dbReference type="SUPFAM" id="SSF63446">
    <property type="entry name" value="Type I dockerin domain"/>
    <property type="match status" value="1"/>
</dbReference>